<evidence type="ECO:0000313" key="2">
    <source>
        <dbReference type="Proteomes" id="UP001057402"/>
    </source>
</evidence>
<dbReference type="Proteomes" id="UP001057402">
    <property type="component" value="Chromosome 7"/>
</dbReference>
<keyword evidence="2" id="KW-1185">Reference proteome</keyword>
<reference evidence="2" key="1">
    <citation type="journal article" date="2023" name="Front. Plant Sci.">
        <title>Chromosomal-level genome assembly of Melastoma candidum provides insights into trichome evolution.</title>
        <authorList>
            <person name="Zhong Y."/>
            <person name="Wu W."/>
            <person name="Sun C."/>
            <person name="Zou P."/>
            <person name="Liu Y."/>
            <person name="Dai S."/>
            <person name="Zhou R."/>
        </authorList>
    </citation>
    <scope>NUCLEOTIDE SEQUENCE [LARGE SCALE GENOMIC DNA]</scope>
</reference>
<dbReference type="EMBL" id="CM042886">
    <property type="protein sequence ID" value="KAI4340254.1"/>
    <property type="molecule type" value="Genomic_DNA"/>
</dbReference>
<accession>A0ACB9NXV0</accession>
<organism evidence="1 2">
    <name type="scientific">Melastoma candidum</name>
    <dbReference type="NCBI Taxonomy" id="119954"/>
    <lineage>
        <taxon>Eukaryota</taxon>
        <taxon>Viridiplantae</taxon>
        <taxon>Streptophyta</taxon>
        <taxon>Embryophyta</taxon>
        <taxon>Tracheophyta</taxon>
        <taxon>Spermatophyta</taxon>
        <taxon>Magnoliopsida</taxon>
        <taxon>eudicotyledons</taxon>
        <taxon>Gunneridae</taxon>
        <taxon>Pentapetalae</taxon>
        <taxon>rosids</taxon>
        <taxon>malvids</taxon>
        <taxon>Myrtales</taxon>
        <taxon>Melastomataceae</taxon>
        <taxon>Melastomatoideae</taxon>
        <taxon>Melastomateae</taxon>
        <taxon>Melastoma</taxon>
    </lineage>
</organism>
<gene>
    <name evidence="1" type="ORF">MLD38_025113</name>
</gene>
<name>A0ACB9NXV0_9MYRT</name>
<proteinExistence type="predicted"/>
<evidence type="ECO:0000313" key="1">
    <source>
        <dbReference type="EMBL" id="KAI4340254.1"/>
    </source>
</evidence>
<protein>
    <submittedName>
        <fullName evidence="1">Uncharacterized protein</fullName>
    </submittedName>
</protein>
<sequence>METQSSDLISQLCAKTHFADICLGSVKGFVEGAPSLISVLNAEIDAWAEETKAAIAQVEKLSKAASSGEKKTLSVCKENYEFSIDSLEKARNAISACDPGTLNAELGAVVTYASTCDDAYEESKYVSPLTMVDQTLMSLGSNCLAMAALINW</sequence>
<comment type="caution">
    <text evidence="1">The sequence shown here is derived from an EMBL/GenBank/DDBJ whole genome shotgun (WGS) entry which is preliminary data.</text>
</comment>